<dbReference type="Gene3D" id="3.40.630.10">
    <property type="entry name" value="Zn peptidases"/>
    <property type="match status" value="1"/>
</dbReference>
<keyword evidence="1" id="KW-0378">Hydrolase</keyword>
<gene>
    <name evidence="3" type="ORF">ACFQDM_02865</name>
</gene>
<dbReference type="InterPro" id="IPR002933">
    <property type="entry name" value="Peptidase_M20"/>
</dbReference>
<protein>
    <submittedName>
        <fullName evidence="3">M20 aminoacylase family protein</fullName>
    </submittedName>
</protein>
<dbReference type="InterPro" id="IPR011650">
    <property type="entry name" value="Peptidase_M20_dimer"/>
</dbReference>
<dbReference type="InterPro" id="IPR036264">
    <property type="entry name" value="Bact_exopeptidase_dim_dom"/>
</dbReference>
<dbReference type="RefSeq" id="WP_377375186.1">
    <property type="nucleotide sequence ID" value="NZ_JBHSSW010000003.1"/>
</dbReference>
<reference evidence="4" key="1">
    <citation type="journal article" date="2019" name="Int. J. Syst. Evol. Microbiol.">
        <title>The Global Catalogue of Microorganisms (GCM) 10K type strain sequencing project: providing services to taxonomists for standard genome sequencing and annotation.</title>
        <authorList>
            <consortium name="The Broad Institute Genomics Platform"/>
            <consortium name="The Broad Institute Genome Sequencing Center for Infectious Disease"/>
            <person name="Wu L."/>
            <person name="Ma J."/>
        </authorList>
    </citation>
    <scope>NUCLEOTIDE SEQUENCE [LARGE SCALE GENOMIC DNA]</scope>
    <source>
        <strain evidence="4">CGMCC-1.15741</strain>
    </source>
</reference>
<dbReference type="Gene3D" id="3.30.70.360">
    <property type="match status" value="1"/>
</dbReference>
<sequence length="393" mass="42117">MKLLDDAQTLSPWMQDIRRDIHKHPELGFEEHRTAALVEKELRALGLDVETGIGGTGIVATLKHGTSNHAIGLRADLDALPMDEKSGKDYASIHEGVFHGCGHDGHTAMLLGAARALAAKPEFDGIVHFIFQPAEENLGGAKAMIEDGLFKRFPCENIFGLHNWPDHALGEFGVRPGPQMAAFATFDIEITGKGGHAALPHTTIDPVVIASELVQSLQTIVSRVIDPVSPAVVSVTQIHGGSAYNVIPDTVKLAGCCRYFSEADGQTIETEIRRRAETIAAAAGARADIRMNEVYTVLVNDAEQTDICASVASALVGADKVDANRPPIMASEDFAFMLKEVPGCYILMGTGGPGHGCMVHNPAYDFNDDALAIGASYWIELVRTILPAQHSAR</sequence>
<dbReference type="PANTHER" id="PTHR11014">
    <property type="entry name" value="PEPTIDASE M20 FAMILY MEMBER"/>
    <property type="match status" value="1"/>
</dbReference>
<dbReference type="NCBIfam" id="TIGR01891">
    <property type="entry name" value="amidohydrolases"/>
    <property type="match status" value="1"/>
</dbReference>
<dbReference type="PANTHER" id="PTHR11014:SF63">
    <property type="entry name" value="METALLOPEPTIDASE, PUTATIVE (AFU_ORTHOLOGUE AFUA_6G09600)-RELATED"/>
    <property type="match status" value="1"/>
</dbReference>
<organism evidence="3 4">
    <name type="scientific">Ponticaulis profundi</name>
    <dbReference type="NCBI Taxonomy" id="2665222"/>
    <lineage>
        <taxon>Bacteria</taxon>
        <taxon>Pseudomonadati</taxon>
        <taxon>Pseudomonadota</taxon>
        <taxon>Alphaproteobacteria</taxon>
        <taxon>Hyphomonadales</taxon>
        <taxon>Hyphomonadaceae</taxon>
        <taxon>Ponticaulis</taxon>
    </lineage>
</organism>
<evidence type="ECO:0000259" key="2">
    <source>
        <dbReference type="Pfam" id="PF07687"/>
    </source>
</evidence>
<name>A0ABW1S744_9PROT</name>
<comment type="caution">
    <text evidence="3">The sequence shown here is derived from an EMBL/GenBank/DDBJ whole genome shotgun (WGS) entry which is preliminary data.</text>
</comment>
<dbReference type="EMBL" id="JBHSSW010000003">
    <property type="protein sequence ID" value="MFC6196998.1"/>
    <property type="molecule type" value="Genomic_DNA"/>
</dbReference>
<feature type="domain" description="Peptidase M20 dimerisation" evidence="2">
    <location>
        <begin position="184"/>
        <end position="280"/>
    </location>
</feature>
<proteinExistence type="predicted"/>
<keyword evidence="4" id="KW-1185">Reference proteome</keyword>
<evidence type="ECO:0000313" key="3">
    <source>
        <dbReference type="EMBL" id="MFC6196998.1"/>
    </source>
</evidence>
<dbReference type="Proteomes" id="UP001596303">
    <property type="component" value="Unassembled WGS sequence"/>
</dbReference>
<evidence type="ECO:0000313" key="4">
    <source>
        <dbReference type="Proteomes" id="UP001596303"/>
    </source>
</evidence>
<dbReference type="Pfam" id="PF07687">
    <property type="entry name" value="M20_dimer"/>
    <property type="match status" value="1"/>
</dbReference>
<dbReference type="InterPro" id="IPR017439">
    <property type="entry name" value="Amidohydrolase"/>
</dbReference>
<accession>A0ABW1S744</accession>
<dbReference type="SUPFAM" id="SSF53187">
    <property type="entry name" value="Zn-dependent exopeptidases"/>
    <property type="match status" value="1"/>
</dbReference>
<dbReference type="Pfam" id="PF01546">
    <property type="entry name" value="Peptidase_M20"/>
    <property type="match status" value="1"/>
</dbReference>
<dbReference type="CDD" id="cd05666">
    <property type="entry name" value="M20_Acy1-like"/>
    <property type="match status" value="1"/>
</dbReference>
<dbReference type="SUPFAM" id="SSF55031">
    <property type="entry name" value="Bacterial exopeptidase dimerisation domain"/>
    <property type="match status" value="1"/>
</dbReference>
<dbReference type="PIRSF" id="PIRSF005962">
    <property type="entry name" value="Pept_M20D_amidohydro"/>
    <property type="match status" value="1"/>
</dbReference>
<evidence type="ECO:0000256" key="1">
    <source>
        <dbReference type="ARBA" id="ARBA00022801"/>
    </source>
</evidence>